<evidence type="ECO:0000313" key="2">
    <source>
        <dbReference type="EMBL" id="OWY31956.1"/>
    </source>
</evidence>
<dbReference type="AlphaFoldDB" id="A0A225SLM4"/>
<dbReference type="SUPFAM" id="SSF52540">
    <property type="entry name" value="P-loop containing nucleoside triphosphate hydrolases"/>
    <property type="match status" value="1"/>
</dbReference>
<dbReference type="PANTHER" id="PTHR35894:SF1">
    <property type="entry name" value="PHOSPHORIBULOKINASE _ URIDINE KINASE FAMILY"/>
    <property type="match status" value="1"/>
</dbReference>
<dbReference type="GO" id="GO:0016887">
    <property type="term" value="F:ATP hydrolysis activity"/>
    <property type="evidence" value="ECO:0007669"/>
    <property type="project" value="InterPro"/>
</dbReference>
<name>A0A225SLM4_9BURK</name>
<keyword evidence="3" id="KW-1185">Reference proteome</keyword>
<sequence length="323" mass="36237">MRVEVMQYYGLTQPLSQAGYYETDHHKQLIKDIKGAVLEGRLIALCGVVGSGKTVTLRRLQQILKDENRVAVAKSLSVEKHSIKLATLISTLYYDLSQDKQVQIPKQSEKRERELQEIVRKGKRPVALFVDEAHDLNGHTLIGLKRLMEVVEDAGGRLSVILAGHPKLRNDLRRPTMEEIGYRTDIFTLDGVVGSQREYILWLLGASAAPNTDPESIFDGEAIDILSTKLRTPLQVQLHLTLALEAGYQTGEKPVTAALVETVLSRQLDDLEPTLTRHGYRLKDMVEQFDAKPTEIRALFNNKLEPARTAELRDRMLAAGLPI</sequence>
<dbReference type="InterPro" id="IPR049945">
    <property type="entry name" value="AAA_22"/>
</dbReference>
<evidence type="ECO:0000259" key="1">
    <source>
        <dbReference type="SMART" id="SM00382"/>
    </source>
</evidence>
<dbReference type="InterPro" id="IPR052026">
    <property type="entry name" value="ExeA_AAA_ATPase_DNA-bind"/>
</dbReference>
<dbReference type="CDD" id="cd00009">
    <property type="entry name" value="AAA"/>
    <property type="match status" value="1"/>
</dbReference>
<accession>A0A225SLM4</accession>
<dbReference type="Proteomes" id="UP000214747">
    <property type="component" value="Unassembled WGS sequence"/>
</dbReference>
<protein>
    <submittedName>
        <fullName evidence="2">AAA family ATPase</fullName>
    </submittedName>
</protein>
<dbReference type="RefSeq" id="WP_088757444.1">
    <property type="nucleotide sequence ID" value="NZ_JARJFG010000065.1"/>
</dbReference>
<comment type="caution">
    <text evidence="2">The sequence shown here is derived from an EMBL/GenBank/DDBJ whole genome shotgun (WGS) entry which is preliminary data.</text>
</comment>
<reference evidence="2 3" key="1">
    <citation type="journal article" date="2010" name="Int. J. Syst. Evol. Microbiol.">
        <title>Reclassification of Herbaspirillum putei as a later heterotypic synonym of Herbaspirillum huttiense, with the description of H. huttiense subsp. huttiense subsp. nov. and H. huttiense subsp. putei subsp. nov., comb. nov., and description of Herbaspirillum aquaticum sp. nov.</title>
        <authorList>
            <person name="Dobritsa A.P."/>
            <person name="Reddy M.C."/>
            <person name="Samadpour M."/>
        </authorList>
    </citation>
    <scope>NUCLEOTIDE SEQUENCE [LARGE SCALE GENOMIC DNA]</scope>
    <source>
        <strain evidence="2 3">IEH 4430</strain>
    </source>
</reference>
<proteinExistence type="predicted"/>
<dbReference type="Pfam" id="PF13401">
    <property type="entry name" value="AAA_22"/>
    <property type="match status" value="1"/>
</dbReference>
<dbReference type="InterPro" id="IPR027417">
    <property type="entry name" value="P-loop_NTPase"/>
</dbReference>
<organism evidence="2 3">
    <name type="scientific">Herbaspirillum aquaticum</name>
    <dbReference type="NCBI Taxonomy" id="568783"/>
    <lineage>
        <taxon>Bacteria</taxon>
        <taxon>Pseudomonadati</taxon>
        <taxon>Pseudomonadota</taxon>
        <taxon>Betaproteobacteria</taxon>
        <taxon>Burkholderiales</taxon>
        <taxon>Oxalobacteraceae</taxon>
        <taxon>Herbaspirillum</taxon>
    </lineage>
</organism>
<dbReference type="Gene3D" id="3.40.50.300">
    <property type="entry name" value="P-loop containing nucleotide triphosphate hydrolases"/>
    <property type="match status" value="1"/>
</dbReference>
<gene>
    <name evidence="2" type="ORF">CEJ45_23690</name>
</gene>
<dbReference type="SMART" id="SM00382">
    <property type="entry name" value="AAA"/>
    <property type="match status" value="1"/>
</dbReference>
<dbReference type="InterPro" id="IPR003593">
    <property type="entry name" value="AAA+_ATPase"/>
</dbReference>
<dbReference type="PANTHER" id="PTHR35894">
    <property type="entry name" value="GENERAL SECRETION PATHWAY PROTEIN A-RELATED"/>
    <property type="match status" value="1"/>
</dbReference>
<evidence type="ECO:0000313" key="3">
    <source>
        <dbReference type="Proteomes" id="UP000214747"/>
    </source>
</evidence>
<dbReference type="EMBL" id="NJGV01000033">
    <property type="protein sequence ID" value="OWY31956.1"/>
    <property type="molecule type" value="Genomic_DNA"/>
</dbReference>
<feature type="domain" description="AAA+ ATPase" evidence="1">
    <location>
        <begin position="39"/>
        <end position="187"/>
    </location>
</feature>